<dbReference type="Proteomes" id="UP000179860">
    <property type="component" value="Plasmid pl3WSM5005"/>
</dbReference>
<keyword evidence="2" id="KW-1185">Reference proteome</keyword>
<sequence length="74" mass="8118">MEGTKQVAQRIVNAAEHFVGVVQQITGCSREEALKALDTMRKLKVAKLDVAAGRYQVKHGAFMEADALRAAIDY</sequence>
<protein>
    <submittedName>
        <fullName evidence="1">Uncharacterized protein</fullName>
    </submittedName>
</protein>
<proteinExistence type="predicted"/>
<evidence type="ECO:0000313" key="2">
    <source>
        <dbReference type="Proteomes" id="UP000179860"/>
    </source>
</evidence>
<dbReference type="EMBL" id="CP017564">
    <property type="protein sequence ID" value="APA90249.1"/>
    <property type="molecule type" value="Genomic_DNA"/>
</dbReference>
<name>A0ACA8AX63_9BURK</name>
<geneLocation type="plasmid" evidence="1 2">
    <name>pl3WSM5005</name>
</geneLocation>
<reference evidence="1" key="1">
    <citation type="submission" date="2016-09" db="EMBL/GenBank/DDBJ databases">
        <title>The Complete Genome of Burkholderia sprentiae wsm5005.</title>
        <authorList>
            <person name="De Meyer S."/>
            <person name="Wang P."/>
            <person name="Terpolilli J."/>
        </authorList>
    </citation>
    <scope>NUCLEOTIDE SEQUENCE</scope>
    <source>
        <strain evidence="1">WSM5005</strain>
        <plasmid evidence="1">pl3WSM5005</plasmid>
    </source>
</reference>
<organism evidence="1 2">
    <name type="scientific">Paraburkholderia sprentiae WSM5005</name>
    <dbReference type="NCBI Taxonomy" id="754502"/>
    <lineage>
        <taxon>Bacteria</taxon>
        <taxon>Pseudomonadati</taxon>
        <taxon>Pseudomonadota</taxon>
        <taxon>Betaproteobacteria</taxon>
        <taxon>Burkholderiales</taxon>
        <taxon>Burkholderiaceae</taxon>
        <taxon>Paraburkholderia</taxon>
    </lineage>
</organism>
<reference evidence="1" key="2">
    <citation type="submission" date="2021-06" db="EMBL/GenBank/DDBJ databases">
        <authorList>
            <person name="Rogers T.H."/>
            <person name="Ramsay J.P."/>
            <person name="Wang P."/>
            <person name="Terpolilli J."/>
        </authorList>
    </citation>
    <scope>NUCLEOTIDE SEQUENCE</scope>
    <source>
        <strain evidence="1">WSM5005</strain>
        <plasmid evidence="1">pl3WSM5005</plasmid>
    </source>
</reference>
<evidence type="ECO:0000313" key="1">
    <source>
        <dbReference type="EMBL" id="APA90249.1"/>
    </source>
</evidence>
<gene>
    <name evidence="1" type="ORF">BJG93_34620</name>
</gene>
<accession>A0ACA8AX63</accession>
<keyword evidence="1" id="KW-0614">Plasmid</keyword>